<feature type="transmembrane region" description="Helical" evidence="1">
    <location>
        <begin position="21"/>
        <end position="40"/>
    </location>
</feature>
<comment type="caution">
    <text evidence="3">The sequence shown here is derived from an EMBL/GenBank/DDBJ whole genome shotgun (WGS) entry which is preliminary data.</text>
</comment>
<gene>
    <name evidence="3" type="ORF">FYJ59_13170</name>
</gene>
<evidence type="ECO:0000313" key="4">
    <source>
        <dbReference type="Proteomes" id="UP000476055"/>
    </source>
</evidence>
<evidence type="ECO:0000256" key="1">
    <source>
        <dbReference type="SAM" id="Phobius"/>
    </source>
</evidence>
<keyword evidence="1" id="KW-0812">Transmembrane</keyword>
<dbReference type="Pfam" id="PF14317">
    <property type="entry name" value="YcxB"/>
    <property type="match status" value="1"/>
</dbReference>
<keyword evidence="1" id="KW-0472">Membrane</keyword>
<evidence type="ECO:0000313" key="3">
    <source>
        <dbReference type="EMBL" id="MST59173.1"/>
    </source>
</evidence>
<dbReference type="Proteomes" id="UP000476055">
    <property type="component" value="Unassembled WGS sequence"/>
</dbReference>
<evidence type="ECO:0000259" key="2">
    <source>
        <dbReference type="Pfam" id="PF14317"/>
    </source>
</evidence>
<reference evidence="3 4" key="1">
    <citation type="submission" date="2019-08" db="EMBL/GenBank/DDBJ databases">
        <title>In-depth cultivation of the pig gut microbiome towards novel bacterial diversity and tailored functional studies.</title>
        <authorList>
            <person name="Wylensek D."/>
            <person name="Hitch T.C.A."/>
            <person name="Clavel T."/>
        </authorList>
    </citation>
    <scope>NUCLEOTIDE SEQUENCE [LARGE SCALE GENOMIC DNA]</scope>
    <source>
        <strain evidence="3 4">WCA3-601-WT-6H</strain>
    </source>
</reference>
<feature type="transmembrane region" description="Helical" evidence="1">
    <location>
        <begin position="46"/>
        <end position="66"/>
    </location>
</feature>
<dbReference type="InterPro" id="IPR025588">
    <property type="entry name" value="YcxB-like_C"/>
</dbReference>
<feature type="domain" description="YcxB-like C-terminal" evidence="2">
    <location>
        <begin position="86"/>
        <end position="136"/>
    </location>
</feature>
<dbReference type="RefSeq" id="WP_154498621.1">
    <property type="nucleotide sequence ID" value="NZ_VUMU01000021.1"/>
</dbReference>
<keyword evidence="1" id="KW-1133">Transmembrane helix</keyword>
<keyword evidence="4" id="KW-1185">Reference proteome</keyword>
<dbReference type="EMBL" id="VUMU01000021">
    <property type="protein sequence ID" value="MST59173.1"/>
    <property type="molecule type" value="Genomic_DNA"/>
</dbReference>
<proteinExistence type="predicted"/>
<protein>
    <submittedName>
        <fullName evidence="3">YcxB family protein</fullName>
    </submittedName>
</protein>
<organism evidence="3 4">
    <name type="scientific">Waltera intestinalis</name>
    <dbReference type="NCBI Taxonomy" id="2606635"/>
    <lineage>
        <taxon>Bacteria</taxon>
        <taxon>Bacillati</taxon>
        <taxon>Bacillota</taxon>
        <taxon>Clostridia</taxon>
        <taxon>Lachnospirales</taxon>
        <taxon>Lachnospiraceae</taxon>
        <taxon>Waltera</taxon>
    </lineage>
</organism>
<accession>A0A6L5YMG2</accession>
<name>A0A6L5YMG2_9FIRM</name>
<sequence length="158" mass="17534">MVELDVKITSGDLYDFLLRHSYNSVSGLLGAVIGALGVIVGISRQYWIYLILGVVILLYLPWTLFIKSKQQVANNPVFREPLHYVLDENGITISQGDSSTCQAWADCLKAVSTGRSIIVYTAKNNATIFPKSQMQDKTTDVIEMISTHMPPAKVKIRS</sequence>
<dbReference type="AlphaFoldDB" id="A0A6L5YMG2"/>